<keyword evidence="3" id="KW-0378">Hydrolase</keyword>
<dbReference type="GeneID" id="74913417"/>
<dbReference type="PANTHER" id="PTHR46018:SF4">
    <property type="entry name" value="METALLO-HYDROLASE YHFI-RELATED"/>
    <property type="match status" value="1"/>
</dbReference>
<evidence type="ECO:0000259" key="2">
    <source>
        <dbReference type="SMART" id="SM00849"/>
    </source>
</evidence>
<evidence type="ECO:0000313" key="4">
    <source>
        <dbReference type="Proteomes" id="UP000031397"/>
    </source>
</evidence>
<dbReference type="PATRIC" id="fig|1614.7.peg.711"/>
<dbReference type="InterPro" id="IPR036866">
    <property type="entry name" value="RibonucZ/Hydroxyglut_hydro"/>
</dbReference>
<accession>A0A0C1LY16</accession>
<gene>
    <name evidence="3" type="ORF">LfDm3_0751</name>
</gene>
<name>A0A0C1LY16_9LACO</name>
<dbReference type="AlphaFoldDB" id="A0A0C1LY16"/>
<dbReference type="OrthoDB" id="9794898at2"/>
<comment type="caution">
    <text evidence="3">The sequence shown here is derived from an EMBL/GenBank/DDBJ whole genome shotgun (WGS) entry which is preliminary data.</text>
</comment>
<evidence type="ECO:0000313" key="3">
    <source>
        <dbReference type="EMBL" id="KID41765.1"/>
    </source>
</evidence>
<keyword evidence="1" id="KW-0862">Zinc</keyword>
<dbReference type="RefSeq" id="WP_039144223.1">
    <property type="nucleotide sequence ID" value="NZ_JOJZ01000017.1"/>
</dbReference>
<dbReference type="GO" id="GO:0042781">
    <property type="term" value="F:3'-tRNA processing endoribonuclease activity"/>
    <property type="evidence" value="ECO:0007669"/>
    <property type="project" value="TreeGrafter"/>
</dbReference>
<dbReference type="PANTHER" id="PTHR46018">
    <property type="entry name" value="ZINC PHOSPHODIESTERASE ELAC PROTEIN 1"/>
    <property type="match status" value="1"/>
</dbReference>
<evidence type="ECO:0000256" key="1">
    <source>
        <dbReference type="ARBA" id="ARBA00022833"/>
    </source>
</evidence>
<dbReference type="Gene3D" id="3.60.15.10">
    <property type="entry name" value="Ribonuclease Z/Hydroxyacylglutathione hydrolase-like"/>
    <property type="match status" value="1"/>
</dbReference>
<reference evidence="3 4" key="1">
    <citation type="submission" date="2014-06" db="EMBL/GenBank/DDBJ databases">
        <title>Functional and comparative genomic analyses of the Drosophila gut microbiota identify candidate symbiosis factors.</title>
        <authorList>
            <person name="Newell P.D."/>
            <person name="Chaston J.M."/>
            <person name="Douglas A.E."/>
        </authorList>
    </citation>
    <scope>NUCLEOTIDE SEQUENCE [LARGE SCALE GENOMIC DNA]</scope>
    <source>
        <strain evidence="3 4">DmCS_002</strain>
    </source>
</reference>
<dbReference type="EMBL" id="JOJZ01000017">
    <property type="protein sequence ID" value="KID41765.1"/>
    <property type="molecule type" value="Genomic_DNA"/>
</dbReference>
<feature type="domain" description="Metallo-beta-lactamase" evidence="2">
    <location>
        <begin position="18"/>
        <end position="211"/>
    </location>
</feature>
<organism evidence="3 4">
    <name type="scientific">Fructilactobacillus fructivorans</name>
    <dbReference type="NCBI Taxonomy" id="1614"/>
    <lineage>
        <taxon>Bacteria</taxon>
        <taxon>Bacillati</taxon>
        <taxon>Bacillota</taxon>
        <taxon>Bacilli</taxon>
        <taxon>Lactobacillales</taxon>
        <taxon>Lactobacillaceae</taxon>
        <taxon>Fructilactobacillus</taxon>
    </lineage>
</organism>
<dbReference type="InterPro" id="IPR001279">
    <property type="entry name" value="Metallo-B-lactamas"/>
</dbReference>
<protein>
    <submittedName>
        <fullName evidence="3">Metal-dependent hydrolase of the beta-lactamase superfamily I</fullName>
    </submittedName>
</protein>
<dbReference type="CDD" id="cd07716">
    <property type="entry name" value="RNaseZ_short-form-like_MBL-fold"/>
    <property type="match status" value="1"/>
</dbReference>
<dbReference type="Pfam" id="PF12706">
    <property type="entry name" value="Lactamase_B_2"/>
    <property type="match status" value="1"/>
</dbReference>
<proteinExistence type="predicted"/>
<dbReference type="Proteomes" id="UP000031397">
    <property type="component" value="Unassembled WGS sequence"/>
</dbReference>
<dbReference type="SMART" id="SM00849">
    <property type="entry name" value="Lactamase_B"/>
    <property type="match status" value="1"/>
</dbReference>
<dbReference type="SUPFAM" id="SSF56281">
    <property type="entry name" value="Metallo-hydrolase/oxidoreductase"/>
    <property type="match status" value="1"/>
</dbReference>
<keyword evidence="4" id="KW-1185">Reference proteome</keyword>
<sequence>MKLTVLGDYGGYPYNNIGTSGYLLTSDDFNLLIDCGSGVMLSLEQVIDPLKLNAVILSHYHADHIADVGVLQYYWQLHDQRYNTDVLPIYGNTADQTHYNQLDWPNSTEKEPFSADSEIEVGPFTMTFLKTIHPVSAFAIRIKERSTGKILSYTADTRYFDGLIDFVKDSDMLISDTNFFEDVDGELWHMTSKQSGRLARLSNSKNLLISHLPQHGSHLELLKQAQKAAGKDIHVELPEIRRTISI</sequence>